<dbReference type="Proteomes" id="UP001189429">
    <property type="component" value="Unassembled WGS sequence"/>
</dbReference>
<feature type="coiled-coil region" evidence="1">
    <location>
        <begin position="256"/>
        <end position="332"/>
    </location>
</feature>
<evidence type="ECO:0000256" key="1">
    <source>
        <dbReference type="SAM" id="Coils"/>
    </source>
</evidence>
<evidence type="ECO:0000256" key="2">
    <source>
        <dbReference type="SAM" id="MobiDB-lite"/>
    </source>
</evidence>
<accession>A0ABN9WI60</accession>
<protein>
    <submittedName>
        <fullName evidence="3">Uncharacterized protein</fullName>
    </submittedName>
</protein>
<feature type="region of interest" description="Disordered" evidence="2">
    <location>
        <begin position="343"/>
        <end position="363"/>
    </location>
</feature>
<proteinExistence type="predicted"/>
<keyword evidence="1" id="KW-0175">Coiled coil</keyword>
<reference evidence="3" key="1">
    <citation type="submission" date="2023-10" db="EMBL/GenBank/DDBJ databases">
        <authorList>
            <person name="Chen Y."/>
            <person name="Shah S."/>
            <person name="Dougan E. K."/>
            <person name="Thang M."/>
            <person name="Chan C."/>
        </authorList>
    </citation>
    <scope>NUCLEOTIDE SEQUENCE [LARGE SCALE GENOMIC DNA]</scope>
</reference>
<feature type="compositionally biased region" description="Low complexity" evidence="2">
    <location>
        <begin position="343"/>
        <end position="357"/>
    </location>
</feature>
<name>A0ABN9WI60_9DINO</name>
<keyword evidence="4" id="KW-1185">Reference proteome</keyword>
<comment type="caution">
    <text evidence="3">The sequence shown here is derived from an EMBL/GenBank/DDBJ whole genome shotgun (WGS) entry which is preliminary data.</text>
</comment>
<evidence type="ECO:0000313" key="4">
    <source>
        <dbReference type="Proteomes" id="UP001189429"/>
    </source>
</evidence>
<dbReference type="EMBL" id="CAUYUJ010018767">
    <property type="protein sequence ID" value="CAK0886178.1"/>
    <property type="molecule type" value="Genomic_DNA"/>
</dbReference>
<sequence>MGSDDLWERMAALPVAQAAFGAAAAALGGQGGTKALSVVVAAAARGAAQGAAAGAAGAGAGASDCSGGAKGEIELLAEVLDAVGEKSNLEWPISVQDAKGILRDGGARSLVSRLGSLSKARNARGHPDVSLAREVRAHFVAKAAGGDNVQEHPEPIARASTVNVNGNGENVQMKSKQDVGKVKQAQELKLHLVGSDQLPVQIFEPELENKCVELQMMKAELAAETAARAASASEVEKLQQQVVALHTKLDSNAAKASEYKDMVAGLEAELRAAREAMASATTGSQQLAEQIVELQAKKEEAEQVQMRLREALADAERRIEEESSRAAEAVELCQGAFHLALEAATGSGSASESASRPSRTKRR</sequence>
<organism evidence="3 4">
    <name type="scientific">Prorocentrum cordatum</name>
    <dbReference type="NCBI Taxonomy" id="2364126"/>
    <lineage>
        <taxon>Eukaryota</taxon>
        <taxon>Sar</taxon>
        <taxon>Alveolata</taxon>
        <taxon>Dinophyceae</taxon>
        <taxon>Prorocentrales</taxon>
        <taxon>Prorocentraceae</taxon>
        <taxon>Prorocentrum</taxon>
    </lineage>
</organism>
<evidence type="ECO:0000313" key="3">
    <source>
        <dbReference type="EMBL" id="CAK0886178.1"/>
    </source>
</evidence>
<gene>
    <name evidence="3" type="ORF">PCOR1329_LOCUS67589</name>
</gene>